<feature type="region of interest" description="Disordered" evidence="16">
    <location>
        <begin position="712"/>
        <end position="743"/>
    </location>
</feature>
<dbReference type="GO" id="GO:0046872">
    <property type="term" value="F:metal ion binding"/>
    <property type="evidence" value="ECO:0007669"/>
    <property type="project" value="UniProtKB-KW"/>
</dbReference>
<dbReference type="InterPro" id="IPR012337">
    <property type="entry name" value="RNaseH-like_sf"/>
</dbReference>
<accession>A0A2N9HLY8</accession>
<dbReference type="EC" id="2.7.7.49" evidence="1"/>
<dbReference type="Gene3D" id="2.40.70.10">
    <property type="entry name" value="Acid Proteases"/>
    <property type="match status" value="1"/>
</dbReference>
<dbReference type="InterPro" id="IPR056924">
    <property type="entry name" value="SH3_Tf2-1"/>
</dbReference>
<dbReference type="Gene3D" id="3.30.420.10">
    <property type="entry name" value="Ribonuclease H-like superfamily/Ribonuclease H"/>
    <property type="match status" value="1"/>
</dbReference>
<feature type="region of interest" description="Disordered" evidence="16">
    <location>
        <begin position="518"/>
        <end position="543"/>
    </location>
</feature>
<evidence type="ECO:0000256" key="8">
    <source>
        <dbReference type="ARBA" id="ARBA00022759"/>
    </source>
</evidence>
<reference evidence="19" key="1">
    <citation type="submission" date="2018-02" db="EMBL/GenBank/DDBJ databases">
        <authorList>
            <person name="Cohen D.B."/>
            <person name="Kent A.D."/>
        </authorList>
    </citation>
    <scope>NUCLEOTIDE SEQUENCE</scope>
</reference>
<dbReference type="Gene3D" id="3.30.70.270">
    <property type="match status" value="2"/>
</dbReference>
<dbReference type="InterPro" id="IPR036397">
    <property type="entry name" value="RNaseH_sf"/>
</dbReference>
<keyword evidence="5" id="KW-0540">Nuclease</keyword>
<dbReference type="GO" id="GO:0003964">
    <property type="term" value="F:RNA-directed DNA polymerase activity"/>
    <property type="evidence" value="ECO:0007669"/>
    <property type="project" value="UniProtKB-KW"/>
</dbReference>
<protein>
    <recommendedName>
        <fullName evidence="1">RNA-directed DNA polymerase</fullName>
        <ecNumber evidence="1">2.7.7.49</ecNumber>
    </recommendedName>
</protein>
<dbReference type="InterPro" id="IPR043128">
    <property type="entry name" value="Rev_trsase/Diguanyl_cyclase"/>
</dbReference>
<proteinExistence type="predicted"/>
<dbReference type="PANTHER" id="PTHR37984:SF5">
    <property type="entry name" value="PROTEIN NYNRIN-LIKE"/>
    <property type="match status" value="1"/>
</dbReference>
<keyword evidence="4" id="KW-0548">Nucleotidyltransferase</keyword>
<organism evidence="19">
    <name type="scientific">Fagus sylvatica</name>
    <name type="common">Beechnut</name>
    <dbReference type="NCBI Taxonomy" id="28930"/>
    <lineage>
        <taxon>Eukaryota</taxon>
        <taxon>Viridiplantae</taxon>
        <taxon>Streptophyta</taxon>
        <taxon>Embryophyta</taxon>
        <taxon>Tracheophyta</taxon>
        <taxon>Spermatophyta</taxon>
        <taxon>Magnoliopsida</taxon>
        <taxon>eudicotyledons</taxon>
        <taxon>Gunneridae</taxon>
        <taxon>Pentapetalae</taxon>
        <taxon>rosids</taxon>
        <taxon>fabids</taxon>
        <taxon>Fagales</taxon>
        <taxon>Fagaceae</taxon>
        <taxon>Fagus</taxon>
    </lineage>
</organism>
<keyword evidence="10" id="KW-0460">Magnesium</keyword>
<evidence type="ECO:0000259" key="17">
    <source>
        <dbReference type="PROSITE" id="PS50013"/>
    </source>
</evidence>
<dbReference type="GO" id="GO:0004519">
    <property type="term" value="F:endonuclease activity"/>
    <property type="evidence" value="ECO:0007669"/>
    <property type="project" value="UniProtKB-KW"/>
</dbReference>
<dbReference type="InterPro" id="IPR023780">
    <property type="entry name" value="Chromo_domain"/>
</dbReference>
<dbReference type="InterPro" id="IPR021109">
    <property type="entry name" value="Peptidase_aspartic_dom_sf"/>
</dbReference>
<keyword evidence="11" id="KW-0229">DNA integration</keyword>
<dbReference type="Gene3D" id="3.10.20.370">
    <property type="match status" value="1"/>
</dbReference>
<keyword evidence="9" id="KW-0378">Hydrolase</keyword>
<evidence type="ECO:0000256" key="9">
    <source>
        <dbReference type="ARBA" id="ARBA00022801"/>
    </source>
</evidence>
<name>A0A2N9HLY8_FAGSY</name>
<evidence type="ECO:0000259" key="18">
    <source>
        <dbReference type="PROSITE" id="PS50994"/>
    </source>
</evidence>
<dbReference type="InterPro" id="IPR050951">
    <property type="entry name" value="Retrovirus_Pol_polyprotein"/>
</dbReference>
<dbReference type="FunFam" id="3.30.70.270:FF:000020">
    <property type="entry name" value="Transposon Tf2-6 polyprotein-like Protein"/>
    <property type="match status" value="1"/>
</dbReference>
<dbReference type="Gene3D" id="3.10.10.10">
    <property type="entry name" value="HIV Type 1 Reverse Transcriptase, subunit A, domain 1"/>
    <property type="match status" value="2"/>
</dbReference>
<dbReference type="InterPro" id="IPR005162">
    <property type="entry name" value="Retrotrans_gag_dom"/>
</dbReference>
<dbReference type="Gene3D" id="2.40.50.40">
    <property type="match status" value="1"/>
</dbReference>
<dbReference type="GO" id="GO:0015074">
    <property type="term" value="P:DNA integration"/>
    <property type="evidence" value="ECO:0007669"/>
    <property type="project" value="UniProtKB-KW"/>
</dbReference>
<dbReference type="FunFam" id="3.10.10.10:FF:000007">
    <property type="entry name" value="Retrovirus-related Pol polyprotein from transposon 17.6-like Protein"/>
    <property type="match status" value="1"/>
</dbReference>
<dbReference type="GO" id="GO:0003677">
    <property type="term" value="F:DNA binding"/>
    <property type="evidence" value="ECO:0007669"/>
    <property type="project" value="UniProtKB-KW"/>
</dbReference>
<evidence type="ECO:0000256" key="3">
    <source>
        <dbReference type="ARBA" id="ARBA00022679"/>
    </source>
</evidence>
<dbReference type="FunFam" id="3.30.70.270:FF:000003">
    <property type="entry name" value="Transposon Ty3-G Gag-Pol polyprotein"/>
    <property type="match status" value="1"/>
</dbReference>
<keyword evidence="14" id="KW-0238">DNA-binding</keyword>
<dbReference type="CDD" id="cd09274">
    <property type="entry name" value="RNase_HI_RT_Ty3"/>
    <property type="match status" value="1"/>
</dbReference>
<dbReference type="InterPro" id="IPR041588">
    <property type="entry name" value="Integrase_H2C2"/>
</dbReference>
<evidence type="ECO:0000256" key="12">
    <source>
        <dbReference type="ARBA" id="ARBA00022918"/>
    </source>
</evidence>
<dbReference type="CDD" id="cd00303">
    <property type="entry name" value="retropepsin_like"/>
    <property type="match status" value="1"/>
</dbReference>
<evidence type="ECO:0000256" key="11">
    <source>
        <dbReference type="ARBA" id="ARBA00022908"/>
    </source>
</evidence>
<dbReference type="InterPro" id="IPR016197">
    <property type="entry name" value="Chromo-like_dom_sf"/>
</dbReference>
<dbReference type="Pfam" id="PF13966">
    <property type="entry name" value="zf-RVT"/>
    <property type="match status" value="1"/>
</dbReference>
<dbReference type="InterPro" id="IPR000477">
    <property type="entry name" value="RT_dom"/>
</dbReference>
<evidence type="ECO:0000256" key="7">
    <source>
        <dbReference type="ARBA" id="ARBA00022750"/>
    </source>
</evidence>
<evidence type="ECO:0000256" key="15">
    <source>
        <dbReference type="ARBA" id="ARBA00023172"/>
    </source>
</evidence>
<dbReference type="SUPFAM" id="SSF53098">
    <property type="entry name" value="Ribonuclease H-like"/>
    <property type="match status" value="1"/>
</dbReference>
<dbReference type="InterPro" id="IPR000953">
    <property type="entry name" value="Chromo/chromo_shadow_dom"/>
</dbReference>
<sequence length="1825" mass="207981">MLGVKLVDKPGKYLGINFKLRGNKIGDFQEIIHKVSTKLQGWKAKLLSQAEAPQQLLHQLYSVADLIDQSRAIWNIDIIQQFYSQDIIQHILSIPLPKLSNPDTQDTIIWPHNPTGTYQVKKAYEILHQDSTNNNTSLGRYHYFWKVLWKLKLPHKIITFTWKILHHALPIRTELNRRDINCDPTCSLCNSSTESMDHLFLQCSFAQVVWLGVDINTASINSNRIQVEQWIQNLAQKPQDADGNANALELVLTTLWCIWTHRNKVILEGKSPNPMDTMLTIKSFFNTFMQPTEDIPQPTLQNLTELKPQWKSNDSWQIIITTEGGGPKNSKWKDIAYIGKNHSGQTVLAGCQSIRLKDNKIVKTTSVYEVASKAVSLGFTNIIILVDNKELENMWNNNYPHSGQLHPIFEDHLQLKLHGGMQPSIKAVPHLILAETKEMALAACNHFVNVSSISSDLSTIGKDSTHYVPQWYQSLGMDQRVEQLEQSVSSLQANQQQILERLTELFNKFSTFTARWDEGETSQGQSGRRNEQGSFHSGAHTNGSNQAYAHRVKLNFPRFNGGEDPTSWICRAEQFFRFQDTPTTDQVGLASFHLEGEAQLWYQLLQQENNVVTWDVFKAGLLARYGPTQFYDYFGELTKLQQTGSVRDYQSRFENLLAKAGHLPPARQVSCFISGLKEGIKADVLAGRPVDLSTAIGLARLYEARNLSQRRPLPASTNVSQKVNKEESSSRHPSAIRRMSPAELKERRDKGLCYNCNDKFAPGHRCKKLFLIEACNDEDDGDVVMDVELVEENEVPGISLHAMSGSDAPETMRVRGAIGIVSTVVLLDSGSTHNFVSERLATKLNLQPATNKKVTVEVASGEKLSSKEGYEAVLGTQWLRTLGEILWNFSKMTMRFNISGKEILLKGLTRPKDKVVADTSLWRNAKKPATGAFLQLDVVREVAVDKSQLMPEVQELLDAFSDLFEEPIGLPPTRVQDHRIPLQPGSGPVCTKPYRYPYYQKTEIERLVTEMLSTGVIRPSNSPFSSPVILVKKSDGSWRILICDQDTIKSEVLPEDVPKTAFRTHHGHFEFLVMPFGLTNAPSTFQALMNEVFQQYLRKFVLVFFDDILVYSTTWQEHVQHLQVVLETLQRHQLHVKRSKCEFGQQRVQYLGHIISAEGVSVDPDKVVAMVQWPKPHNPKSMRGFLGLTGYYRKFIQSYGKIAAPLTQMLKKNSFVWSPKAEDAFQRLKDAMTKAPVLALPDFTKVFIVECDASGSGIGAVLQQERPIAFHSQALHGKNLLLSTYEKEMLALVMAIKKWRHYLLGRRFVVRTDHRSLQYLWSQKITTEAQQKWLHKLMGFDFKIEYKQGRYNCVADALSRRFEDNEEGQIWAISTSIPHWLEAIQEEHKNSSMVQEILQRTLAGEAVGPWEVRDGILMFKGRIFLAPDSAVKQDIMIQFHDNFHEGFHKTLYRVRANFYWKYMREDIKKLIRECEVCQKNKVEQLQPAGLLQPLPIPTQIWDDISMDFIDGLPASQGKSTILVVVDRLSKYSHFIPISHPYTAVSIAQIFFEHIFKLHGMPKSIVCDRDVTFTSSFWKELFRLNGTSFNFSSSYHPQTDGQSEVSSAITLVGTQLLSVPLLRLFMDVILQVCLTYVTGTAKVAAVEEELVRRDQVLTELKEHIKAAQVRMKKYYDLGHRDKEYKVGEWVYVRLFPYRQTSVTLRRDSKLAPRYYGPFQILQRIGKVAYKLALPADSRIHPVFHVSVLKEKLGAMVSSQPQLPVTLQTQDGISVRPQAILEQRKRRGQIEILIHWQGLSPSEATWEDLRNMKLQFPDLALEDKGPC</sequence>
<dbReference type="Pfam" id="PF17921">
    <property type="entry name" value="Integrase_H2C2"/>
    <property type="match status" value="1"/>
</dbReference>
<dbReference type="InterPro" id="IPR041373">
    <property type="entry name" value="RT_RNaseH"/>
</dbReference>
<keyword evidence="3" id="KW-0808">Transferase</keyword>
<keyword evidence="13" id="KW-0239">DNA-directed DNA polymerase</keyword>
<feature type="domain" description="Integrase catalytic" evidence="18">
    <location>
        <begin position="1491"/>
        <end position="1603"/>
    </location>
</feature>
<keyword evidence="6" id="KW-0479">Metal-binding</keyword>
<evidence type="ECO:0000256" key="5">
    <source>
        <dbReference type="ARBA" id="ARBA00022722"/>
    </source>
</evidence>
<dbReference type="GO" id="GO:0006508">
    <property type="term" value="P:proteolysis"/>
    <property type="evidence" value="ECO:0007669"/>
    <property type="project" value="UniProtKB-KW"/>
</dbReference>
<keyword evidence="15" id="KW-0233">DNA recombination</keyword>
<feature type="compositionally biased region" description="Polar residues" evidence="16">
    <location>
        <begin position="521"/>
        <end position="543"/>
    </location>
</feature>
<gene>
    <name evidence="19" type="ORF">FSB_LOCUS40613</name>
</gene>
<dbReference type="Pfam" id="PF00078">
    <property type="entry name" value="RVT_1"/>
    <property type="match status" value="1"/>
</dbReference>
<keyword evidence="8" id="KW-0255">Endonuclease</keyword>
<dbReference type="InterPro" id="IPR043502">
    <property type="entry name" value="DNA/RNA_pol_sf"/>
</dbReference>
<evidence type="ECO:0000256" key="2">
    <source>
        <dbReference type="ARBA" id="ARBA00022670"/>
    </source>
</evidence>
<dbReference type="Pfam" id="PF00385">
    <property type="entry name" value="Chromo"/>
    <property type="match status" value="1"/>
</dbReference>
<dbReference type="GO" id="GO:0003887">
    <property type="term" value="F:DNA-directed DNA polymerase activity"/>
    <property type="evidence" value="ECO:0007669"/>
    <property type="project" value="UniProtKB-KW"/>
</dbReference>
<dbReference type="InterPro" id="IPR001584">
    <property type="entry name" value="Integrase_cat-core"/>
</dbReference>
<dbReference type="Pfam" id="PF03732">
    <property type="entry name" value="Retrotrans_gag"/>
    <property type="match status" value="1"/>
</dbReference>
<dbReference type="PANTHER" id="PTHR37984">
    <property type="entry name" value="PROTEIN CBG26694"/>
    <property type="match status" value="1"/>
</dbReference>
<evidence type="ECO:0000256" key="4">
    <source>
        <dbReference type="ARBA" id="ARBA00022695"/>
    </source>
</evidence>
<dbReference type="SUPFAM" id="SSF56672">
    <property type="entry name" value="DNA/RNA polymerases"/>
    <property type="match status" value="1"/>
</dbReference>
<dbReference type="Gene3D" id="1.10.340.70">
    <property type="match status" value="1"/>
</dbReference>
<evidence type="ECO:0000256" key="16">
    <source>
        <dbReference type="SAM" id="MobiDB-lite"/>
    </source>
</evidence>
<evidence type="ECO:0000256" key="1">
    <source>
        <dbReference type="ARBA" id="ARBA00012493"/>
    </source>
</evidence>
<dbReference type="GO" id="GO:0006310">
    <property type="term" value="P:DNA recombination"/>
    <property type="evidence" value="ECO:0007669"/>
    <property type="project" value="UniProtKB-KW"/>
</dbReference>
<dbReference type="EMBL" id="OIVN01003659">
    <property type="protein sequence ID" value="SPD12731.1"/>
    <property type="molecule type" value="Genomic_DNA"/>
</dbReference>
<evidence type="ECO:0000256" key="10">
    <source>
        <dbReference type="ARBA" id="ARBA00022842"/>
    </source>
</evidence>
<feature type="domain" description="Chromo" evidence="17">
    <location>
        <begin position="1773"/>
        <end position="1825"/>
    </location>
</feature>
<evidence type="ECO:0000256" key="14">
    <source>
        <dbReference type="ARBA" id="ARBA00023125"/>
    </source>
</evidence>
<dbReference type="InterPro" id="IPR026960">
    <property type="entry name" value="RVT-Znf"/>
</dbReference>
<dbReference type="CDD" id="cd01647">
    <property type="entry name" value="RT_LTR"/>
    <property type="match status" value="1"/>
</dbReference>
<dbReference type="PROSITE" id="PS50013">
    <property type="entry name" value="CHROMO_2"/>
    <property type="match status" value="1"/>
</dbReference>
<evidence type="ECO:0000256" key="13">
    <source>
        <dbReference type="ARBA" id="ARBA00022932"/>
    </source>
</evidence>
<evidence type="ECO:0000256" key="6">
    <source>
        <dbReference type="ARBA" id="ARBA00022723"/>
    </source>
</evidence>
<keyword evidence="12" id="KW-0695">RNA-directed DNA polymerase</keyword>
<dbReference type="PROSITE" id="PS50994">
    <property type="entry name" value="INTEGRASE"/>
    <property type="match status" value="1"/>
</dbReference>
<dbReference type="Pfam" id="PF17917">
    <property type="entry name" value="RT_RNaseH"/>
    <property type="match status" value="1"/>
</dbReference>
<keyword evidence="2" id="KW-0645">Protease</keyword>
<dbReference type="SMART" id="SM00298">
    <property type="entry name" value="CHROMO"/>
    <property type="match status" value="1"/>
</dbReference>
<dbReference type="Pfam" id="PF24626">
    <property type="entry name" value="SH3_Tf2-1"/>
    <property type="match status" value="1"/>
</dbReference>
<keyword evidence="7" id="KW-0064">Aspartyl protease</keyword>
<evidence type="ECO:0000313" key="19">
    <source>
        <dbReference type="EMBL" id="SPD12731.1"/>
    </source>
</evidence>
<dbReference type="SUPFAM" id="SSF54160">
    <property type="entry name" value="Chromo domain-like"/>
    <property type="match status" value="1"/>
</dbReference>
<dbReference type="GO" id="GO:0004190">
    <property type="term" value="F:aspartic-type endopeptidase activity"/>
    <property type="evidence" value="ECO:0007669"/>
    <property type="project" value="UniProtKB-KW"/>
</dbReference>